<dbReference type="Proteomes" id="UP000680279">
    <property type="component" value="Unassembled WGS sequence"/>
</dbReference>
<name>A0ABQ4K998_9BACI</name>
<dbReference type="InterPro" id="IPR024775">
    <property type="entry name" value="DinB-like"/>
</dbReference>
<gene>
    <name evidence="2" type="ORF">J1TS3_34310</name>
</gene>
<dbReference type="Pfam" id="PF12867">
    <property type="entry name" value="DinB_2"/>
    <property type="match status" value="1"/>
</dbReference>
<comment type="caution">
    <text evidence="2">The sequence shown here is derived from an EMBL/GenBank/DDBJ whole genome shotgun (WGS) entry which is preliminary data.</text>
</comment>
<feature type="domain" description="DinB-like" evidence="1">
    <location>
        <begin position="12"/>
        <end position="150"/>
    </location>
</feature>
<accession>A0ABQ4K998</accession>
<sequence>MNFNMKEAIEILENTPQTLEAFLSGLSEGWLHCNEGEGTWNAVEVVDHLIEGEKSNWIPRLKFILQEGEGKPFPQFDRFAHLEEGAESSLEQKLYEFKSIRKENLATLKLLINPEIHLEIKGSHPAFGAVKVRELISTWAVHDLTHISQIVRVMAERYREDVGPWKEYLGILRKK</sequence>
<dbReference type="InterPro" id="IPR034660">
    <property type="entry name" value="DinB/YfiT-like"/>
</dbReference>
<evidence type="ECO:0000313" key="2">
    <source>
        <dbReference type="EMBL" id="GIN22297.1"/>
    </source>
</evidence>
<dbReference type="RefSeq" id="WP_018709037.1">
    <property type="nucleotide sequence ID" value="NZ_BOQT01000015.1"/>
</dbReference>
<organism evidence="2 3">
    <name type="scientific">Siminovitchia fordii</name>
    <dbReference type="NCBI Taxonomy" id="254759"/>
    <lineage>
        <taxon>Bacteria</taxon>
        <taxon>Bacillati</taxon>
        <taxon>Bacillota</taxon>
        <taxon>Bacilli</taxon>
        <taxon>Bacillales</taxon>
        <taxon>Bacillaceae</taxon>
        <taxon>Siminovitchia</taxon>
    </lineage>
</organism>
<proteinExistence type="predicted"/>
<dbReference type="Gene3D" id="1.20.120.450">
    <property type="entry name" value="dinb family like domain"/>
    <property type="match status" value="1"/>
</dbReference>
<dbReference type="SUPFAM" id="SSF109854">
    <property type="entry name" value="DinB/YfiT-like putative metalloenzymes"/>
    <property type="match status" value="1"/>
</dbReference>
<evidence type="ECO:0000259" key="1">
    <source>
        <dbReference type="Pfam" id="PF12867"/>
    </source>
</evidence>
<reference evidence="2 3" key="1">
    <citation type="submission" date="2021-03" db="EMBL/GenBank/DDBJ databases">
        <title>Antimicrobial resistance genes in bacteria isolated from Japanese honey, and their potential for conferring macrolide and lincosamide resistance in the American foulbrood pathogen Paenibacillus larvae.</title>
        <authorList>
            <person name="Okamoto M."/>
            <person name="Kumagai M."/>
            <person name="Kanamori H."/>
            <person name="Takamatsu D."/>
        </authorList>
    </citation>
    <scope>NUCLEOTIDE SEQUENCE [LARGE SCALE GENOMIC DNA]</scope>
    <source>
        <strain evidence="2 3">J1TS3</strain>
    </source>
</reference>
<dbReference type="EMBL" id="BOQT01000015">
    <property type="protein sequence ID" value="GIN22297.1"/>
    <property type="molecule type" value="Genomic_DNA"/>
</dbReference>
<evidence type="ECO:0000313" key="3">
    <source>
        <dbReference type="Proteomes" id="UP000680279"/>
    </source>
</evidence>
<protein>
    <recommendedName>
        <fullName evidence="1">DinB-like domain-containing protein</fullName>
    </recommendedName>
</protein>
<keyword evidence="3" id="KW-1185">Reference proteome</keyword>